<name>A0A2S2QNN6_9HEMI</name>
<evidence type="ECO:0000313" key="14">
    <source>
        <dbReference type="EMBL" id="MBY79283.1"/>
    </source>
</evidence>
<keyword evidence="6" id="KW-0378">Hydrolase</keyword>
<dbReference type="PANTHER" id="PTHR10429">
    <property type="entry name" value="DNA-3-METHYLADENINE GLYCOSYLASE"/>
    <property type="match status" value="1"/>
</dbReference>
<dbReference type="OrthoDB" id="6353017at2759"/>
<evidence type="ECO:0000256" key="5">
    <source>
        <dbReference type="ARBA" id="ARBA00022763"/>
    </source>
</evidence>
<comment type="subunit">
    <text evidence="9">Binds MBD1. Binds SSBP1.</text>
</comment>
<sequence length="242" mass="27978">MSDDDKRSEYFNSDVVSYRTRLGSEFYNQPCEEMAKSLLGKILVRRLDDSVIVRGRIIETESYPGGQDVASHSFNGKVTPRNEPMFMKPGTAYVYLTYGMYHCFNISSKGDGAAVLLRSLEPLENLDTMIRLRKIFRKCPKTVLKSKDLCNGPAKLCMSFAIDIKSCNKQDLTTSDRLWVEEDEKSRFFDTIVCSPRIGIKCEKEWQDKFLRFYVLNNTYVSKLEKTKMNILNYSQTVYHVL</sequence>
<evidence type="ECO:0000256" key="3">
    <source>
        <dbReference type="ARBA" id="ARBA00009232"/>
    </source>
</evidence>
<proteinExistence type="inferred from homology"/>
<gene>
    <name evidence="14" type="primary">Mpg</name>
    <name evidence="16" type="synonym">LOC112694099</name>
    <name evidence="14" type="ORF">g.2062</name>
</gene>
<organism evidence="14">
    <name type="scientific">Sipha flava</name>
    <name type="common">yellow sugarcane aphid</name>
    <dbReference type="NCBI Taxonomy" id="143950"/>
    <lineage>
        <taxon>Eukaryota</taxon>
        <taxon>Metazoa</taxon>
        <taxon>Ecdysozoa</taxon>
        <taxon>Arthropoda</taxon>
        <taxon>Hexapoda</taxon>
        <taxon>Insecta</taxon>
        <taxon>Pterygota</taxon>
        <taxon>Neoptera</taxon>
        <taxon>Paraneoptera</taxon>
        <taxon>Hemiptera</taxon>
        <taxon>Sternorrhyncha</taxon>
        <taxon>Aphidomorpha</taxon>
        <taxon>Aphidoidea</taxon>
        <taxon>Aphididae</taxon>
        <taxon>Sipha</taxon>
    </lineage>
</organism>
<dbReference type="Gene3D" id="3.10.300.10">
    <property type="entry name" value="Methylpurine-DNA glycosylase (MPG)"/>
    <property type="match status" value="1"/>
</dbReference>
<comment type="catalytic activity">
    <reaction evidence="1">
        <text>Hydrolysis of alkylated DNA, releasing 3-methyladenine, 3-methylguanine, 7-methylguanine and 7-methyladenine.</text>
        <dbReference type="EC" id="3.2.2.21"/>
    </reaction>
</comment>
<dbReference type="InterPro" id="IPR011034">
    <property type="entry name" value="Formyl_transferase-like_C_sf"/>
</dbReference>
<evidence type="ECO:0000256" key="2">
    <source>
        <dbReference type="ARBA" id="ARBA00002421"/>
    </source>
</evidence>
<reference evidence="16" key="2">
    <citation type="submission" date="2025-04" db="UniProtKB">
        <authorList>
            <consortium name="RefSeq"/>
        </authorList>
    </citation>
    <scope>IDENTIFICATION</scope>
    <source>
        <tissue evidence="16">Whole body</tissue>
    </source>
</reference>
<evidence type="ECO:0000256" key="4">
    <source>
        <dbReference type="ARBA" id="ARBA00012000"/>
    </source>
</evidence>
<dbReference type="Proteomes" id="UP000694846">
    <property type="component" value="Unplaced"/>
</dbReference>
<reference evidence="14" key="1">
    <citation type="submission" date="2018-04" db="EMBL/GenBank/DDBJ databases">
        <title>Transcriptome assembly of Sipha flava.</title>
        <authorList>
            <person name="Scully E.D."/>
            <person name="Geib S.M."/>
            <person name="Palmer N.A."/>
            <person name="Koch K."/>
            <person name="Bradshaw J."/>
            <person name="Heng-Moss T."/>
            <person name="Sarath G."/>
        </authorList>
    </citation>
    <scope>NUCLEOTIDE SEQUENCE</scope>
</reference>
<evidence type="ECO:0000256" key="12">
    <source>
        <dbReference type="ARBA" id="ARBA00078171"/>
    </source>
</evidence>
<dbReference type="RefSeq" id="XP_025425257.1">
    <property type="nucleotide sequence ID" value="XM_025569472.1"/>
</dbReference>
<dbReference type="CDD" id="cd00540">
    <property type="entry name" value="AAG"/>
    <property type="match status" value="1"/>
</dbReference>
<dbReference type="PANTHER" id="PTHR10429:SF0">
    <property type="entry name" value="DNA-3-METHYLADENINE GLYCOSYLASE"/>
    <property type="match status" value="1"/>
</dbReference>
<dbReference type="InterPro" id="IPR003180">
    <property type="entry name" value="MPG"/>
</dbReference>
<evidence type="ECO:0000313" key="16">
    <source>
        <dbReference type="RefSeq" id="XP_025425257.1"/>
    </source>
</evidence>
<evidence type="ECO:0000256" key="7">
    <source>
        <dbReference type="ARBA" id="ARBA00023204"/>
    </source>
</evidence>
<evidence type="ECO:0000256" key="13">
    <source>
        <dbReference type="ARBA" id="ARBA00082988"/>
    </source>
</evidence>
<dbReference type="FunFam" id="3.10.300.10:FF:000001">
    <property type="entry name" value="Putative 3-methyladenine DNA glycosylase"/>
    <property type="match status" value="1"/>
</dbReference>
<keyword evidence="7" id="KW-0234">DNA repair</keyword>
<dbReference type="InterPro" id="IPR036995">
    <property type="entry name" value="MPG_sf"/>
</dbReference>
<protein>
    <recommendedName>
        <fullName evidence="10">DNA-3-methyladenine glycosylase</fullName>
        <ecNumber evidence="4">3.2.2.21</ecNumber>
    </recommendedName>
    <alternativeName>
        <fullName evidence="11">3-alkyladenine DNA glycosylase</fullName>
    </alternativeName>
    <alternativeName>
        <fullName evidence="8">3-methyladenine DNA glycosidase</fullName>
    </alternativeName>
    <alternativeName>
        <fullName evidence="13">ADPG</fullName>
    </alternativeName>
    <alternativeName>
        <fullName evidence="12">N-methylpurine-DNA glycosylase</fullName>
    </alternativeName>
</protein>
<accession>A0A2S2QNN6</accession>
<dbReference type="GO" id="GO:0003677">
    <property type="term" value="F:DNA binding"/>
    <property type="evidence" value="ECO:0007669"/>
    <property type="project" value="InterPro"/>
</dbReference>
<dbReference type="HAMAP" id="MF_00527">
    <property type="entry name" value="3MGH"/>
    <property type="match status" value="1"/>
</dbReference>
<evidence type="ECO:0000256" key="8">
    <source>
        <dbReference type="ARBA" id="ARBA00033426"/>
    </source>
</evidence>
<dbReference type="SUPFAM" id="SSF50486">
    <property type="entry name" value="FMT C-terminal domain-like"/>
    <property type="match status" value="1"/>
</dbReference>
<evidence type="ECO:0000256" key="6">
    <source>
        <dbReference type="ARBA" id="ARBA00022801"/>
    </source>
</evidence>
<evidence type="ECO:0000256" key="1">
    <source>
        <dbReference type="ARBA" id="ARBA00000086"/>
    </source>
</evidence>
<keyword evidence="15" id="KW-1185">Reference proteome</keyword>
<evidence type="ECO:0000256" key="9">
    <source>
        <dbReference type="ARBA" id="ARBA00066187"/>
    </source>
</evidence>
<dbReference type="GO" id="GO:0003905">
    <property type="term" value="F:alkylbase DNA N-glycosylase activity"/>
    <property type="evidence" value="ECO:0007669"/>
    <property type="project" value="UniProtKB-EC"/>
</dbReference>
<evidence type="ECO:0000313" key="15">
    <source>
        <dbReference type="Proteomes" id="UP000694846"/>
    </source>
</evidence>
<dbReference type="AlphaFoldDB" id="A0A2S2QNN6"/>
<dbReference type="GO" id="GO:0006284">
    <property type="term" value="P:base-excision repair"/>
    <property type="evidence" value="ECO:0007669"/>
    <property type="project" value="InterPro"/>
</dbReference>
<keyword evidence="5" id="KW-0227">DNA damage</keyword>
<evidence type="ECO:0000256" key="11">
    <source>
        <dbReference type="ARBA" id="ARBA00076879"/>
    </source>
</evidence>
<dbReference type="NCBIfam" id="TIGR00567">
    <property type="entry name" value="3mg"/>
    <property type="match status" value="1"/>
</dbReference>
<dbReference type="EC" id="3.2.2.21" evidence="4"/>
<comment type="function">
    <text evidence="2">Hydrolysis of the deoxyribose N-glycosidic bond to excise 3-methyladenine, and 7-methylguanine from the damaged DNA polymer formed by alkylation lesions.</text>
</comment>
<evidence type="ECO:0000256" key="10">
    <source>
        <dbReference type="ARBA" id="ARBA00068926"/>
    </source>
</evidence>
<dbReference type="Pfam" id="PF02245">
    <property type="entry name" value="Pur_DNA_glyco"/>
    <property type="match status" value="1"/>
</dbReference>
<comment type="similarity">
    <text evidence="3">Belongs to the DNA glycosylase MPG family.</text>
</comment>
<dbReference type="EMBL" id="GGMS01010080">
    <property type="protein sequence ID" value="MBY79283.1"/>
    <property type="molecule type" value="Transcribed_RNA"/>
</dbReference>